<dbReference type="CDD" id="cd12797">
    <property type="entry name" value="M23_peptidase"/>
    <property type="match status" value="1"/>
</dbReference>
<accession>A0ABP8LAA6</accession>
<dbReference type="Pfam" id="PF08239">
    <property type="entry name" value="SH3_3"/>
    <property type="match status" value="1"/>
</dbReference>
<dbReference type="InterPro" id="IPR050570">
    <property type="entry name" value="Cell_wall_metabolism_enzyme"/>
</dbReference>
<feature type="domain" description="SH3b" evidence="1">
    <location>
        <begin position="328"/>
        <end position="391"/>
    </location>
</feature>
<dbReference type="InterPro" id="IPR003646">
    <property type="entry name" value="SH3-like_bac-type"/>
</dbReference>
<evidence type="ECO:0000259" key="1">
    <source>
        <dbReference type="SMART" id="SM00287"/>
    </source>
</evidence>
<dbReference type="InterPro" id="IPR011055">
    <property type="entry name" value="Dup_hybrid_motif"/>
</dbReference>
<gene>
    <name evidence="2" type="ORF">GCM10023188_06110</name>
</gene>
<evidence type="ECO:0000313" key="2">
    <source>
        <dbReference type="EMBL" id="GAA4425308.1"/>
    </source>
</evidence>
<dbReference type="Proteomes" id="UP001500552">
    <property type="component" value="Unassembled WGS sequence"/>
</dbReference>
<name>A0ABP8LAA6_9BACT</name>
<dbReference type="SMART" id="SM00287">
    <property type="entry name" value="SH3b"/>
    <property type="match status" value="1"/>
</dbReference>
<dbReference type="InterPro" id="IPR016047">
    <property type="entry name" value="M23ase_b-sheet_dom"/>
</dbReference>
<protein>
    <recommendedName>
        <fullName evidence="1">SH3b domain-containing protein</fullName>
    </recommendedName>
</protein>
<dbReference type="PANTHER" id="PTHR21666:SF268">
    <property type="entry name" value="PEPTIDASE M23 DOMAIN-CONTAINING PROTEIN"/>
    <property type="match status" value="1"/>
</dbReference>
<sequence>MTLLNKNNNIHILYTLLFLLLAGCSSEKTLRGVFNKNRTPHERYAARLKDAKLDETALGQEWLQAGQRALKDSITVSLPFKETGYFSAEEPRALGYRVAAKRGERIIVNLELQAREQVQVFLDLFEASEFPTEKARHVASADTAATSLRYEVDEDLQHILRVQPELLRSGQYTVTIQSEPTLAFPVQGKTSRNIASIWGDPRDGGARLHEGVDIFASRGTPALASAEGVVSRVNVTPRGGKVVWVSDISRRQNLYYAHLDSQLVAPGQRVQVGDTLGLIGNSGNAITTNPHLHFGIYRYGHGATNPYPYLHDSGVKVPEVTIDAALVGNWVRIAAKAANIRLQPSTTSGIFATLPRHTPLRVTGGASDWYRVALPNGTEAYIAASLVEPASQPVDFAKLAVRTNLLDEAHPLAAAKESLTAGSSVAVLGDYNGFKLVRNADGELGWINPAGTMQVR</sequence>
<dbReference type="PANTHER" id="PTHR21666">
    <property type="entry name" value="PEPTIDASE-RELATED"/>
    <property type="match status" value="1"/>
</dbReference>
<organism evidence="2 3">
    <name type="scientific">Pontibacter saemangeumensis</name>
    <dbReference type="NCBI Taxonomy" id="1084525"/>
    <lineage>
        <taxon>Bacteria</taxon>
        <taxon>Pseudomonadati</taxon>
        <taxon>Bacteroidota</taxon>
        <taxon>Cytophagia</taxon>
        <taxon>Cytophagales</taxon>
        <taxon>Hymenobacteraceae</taxon>
        <taxon>Pontibacter</taxon>
    </lineage>
</organism>
<dbReference type="Pfam" id="PF01551">
    <property type="entry name" value="Peptidase_M23"/>
    <property type="match status" value="1"/>
</dbReference>
<proteinExistence type="predicted"/>
<reference evidence="3" key="1">
    <citation type="journal article" date="2019" name="Int. J. Syst. Evol. Microbiol.">
        <title>The Global Catalogue of Microorganisms (GCM) 10K type strain sequencing project: providing services to taxonomists for standard genome sequencing and annotation.</title>
        <authorList>
            <consortium name="The Broad Institute Genomics Platform"/>
            <consortium name="The Broad Institute Genome Sequencing Center for Infectious Disease"/>
            <person name="Wu L."/>
            <person name="Ma J."/>
        </authorList>
    </citation>
    <scope>NUCLEOTIDE SEQUENCE [LARGE SCALE GENOMIC DNA]</scope>
    <source>
        <strain evidence="3">JCM 17926</strain>
    </source>
</reference>
<dbReference type="Gene3D" id="2.70.70.10">
    <property type="entry name" value="Glucose Permease (Domain IIA)"/>
    <property type="match status" value="1"/>
</dbReference>
<dbReference type="Gene3D" id="2.30.30.40">
    <property type="entry name" value="SH3 Domains"/>
    <property type="match status" value="1"/>
</dbReference>
<dbReference type="SUPFAM" id="SSF51261">
    <property type="entry name" value="Duplicated hybrid motif"/>
    <property type="match status" value="1"/>
</dbReference>
<dbReference type="PROSITE" id="PS51257">
    <property type="entry name" value="PROKAR_LIPOPROTEIN"/>
    <property type="match status" value="1"/>
</dbReference>
<comment type="caution">
    <text evidence="2">The sequence shown here is derived from an EMBL/GenBank/DDBJ whole genome shotgun (WGS) entry which is preliminary data.</text>
</comment>
<keyword evidence="3" id="KW-1185">Reference proteome</keyword>
<evidence type="ECO:0000313" key="3">
    <source>
        <dbReference type="Proteomes" id="UP001500552"/>
    </source>
</evidence>
<dbReference type="RefSeq" id="WP_345156685.1">
    <property type="nucleotide sequence ID" value="NZ_BAABHC010000002.1"/>
</dbReference>
<dbReference type="EMBL" id="BAABHC010000002">
    <property type="protein sequence ID" value="GAA4425308.1"/>
    <property type="molecule type" value="Genomic_DNA"/>
</dbReference>